<dbReference type="InterPro" id="IPR006148">
    <property type="entry name" value="Glc/Gal-6P_isomerase"/>
</dbReference>
<dbReference type="InterPro" id="IPR036322">
    <property type="entry name" value="WD40_repeat_dom_sf"/>
</dbReference>
<dbReference type="GO" id="GO:0004342">
    <property type="term" value="F:glucosamine-6-phosphate deaminase activity"/>
    <property type="evidence" value="ECO:0007669"/>
    <property type="project" value="UniProtKB-EC"/>
</dbReference>
<evidence type="ECO:0000256" key="1">
    <source>
        <dbReference type="ARBA" id="ARBA00000644"/>
    </source>
</evidence>
<evidence type="ECO:0000256" key="8">
    <source>
        <dbReference type="ARBA" id="ARBA00050047"/>
    </source>
</evidence>
<dbReference type="NCBIfam" id="TIGR00502">
    <property type="entry name" value="nagB"/>
    <property type="match status" value="1"/>
</dbReference>
<feature type="domain" description="Glucosamine/galactosamine-6-phosphate isomerase" evidence="10">
    <location>
        <begin position="10"/>
        <end position="232"/>
    </location>
</feature>
<dbReference type="HAMAP" id="MF_01241">
    <property type="entry name" value="GlcN6P_deamin"/>
    <property type="match status" value="1"/>
</dbReference>
<dbReference type="GO" id="GO:0019262">
    <property type="term" value="P:N-acetylneuraminate catabolic process"/>
    <property type="evidence" value="ECO:0007669"/>
    <property type="project" value="TreeGrafter"/>
</dbReference>
<dbReference type="CDD" id="cd01399">
    <property type="entry name" value="GlcN6P_deaminase"/>
    <property type="match status" value="1"/>
</dbReference>
<dbReference type="GO" id="GO:0005975">
    <property type="term" value="P:carbohydrate metabolic process"/>
    <property type="evidence" value="ECO:0007669"/>
    <property type="project" value="InterPro"/>
</dbReference>
<evidence type="ECO:0000313" key="12">
    <source>
        <dbReference type="Proteomes" id="UP000242875"/>
    </source>
</evidence>
<dbReference type="Proteomes" id="UP000242875">
    <property type="component" value="Unassembled WGS sequence"/>
</dbReference>
<dbReference type="AlphaFoldDB" id="A0A261Y0B8"/>
<dbReference type="FunFam" id="3.40.50.1360:FF:000002">
    <property type="entry name" value="Glucosamine-6-phosphate deaminase"/>
    <property type="match status" value="1"/>
</dbReference>
<feature type="compositionally biased region" description="Basic and acidic residues" evidence="9">
    <location>
        <begin position="327"/>
        <end position="336"/>
    </location>
</feature>
<keyword evidence="6" id="KW-0119">Carbohydrate metabolism</keyword>
<dbReference type="GO" id="GO:0006046">
    <property type="term" value="P:N-acetylglucosamine catabolic process"/>
    <property type="evidence" value="ECO:0007669"/>
    <property type="project" value="TreeGrafter"/>
</dbReference>
<dbReference type="Pfam" id="PF01182">
    <property type="entry name" value="Glucosamine_iso"/>
    <property type="match status" value="1"/>
</dbReference>
<dbReference type="OrthoDB" id="7663298at2759"/>
<dbReference type="InterPro" id="IPR037171">
    <property type="entry name" value="NagB/RpiA_transferase-like"/>
</dbReference>
<evidence type="ECO:0000313" key="11">
    <source>
        <dbReference type="EMBL" id="OZJ04057.1"/>
    </source>
</evidence>
<evidence type="ECO:0000256" key="5">
    <source>
        <dbReference type="ARBA" id="ARBA00022801"/>
    </source>
</evidence>
<comment type="similarity">
    <text evidence="2">Belongs to the glucosamine/galactosamine-6-phosphate isomerase family.</text>
</comment>
<dbReference type="InterPro" id="IPR004547">
    <property type="entry name" value="Glucosamine6P_isomerase"/>
</dbReference>
<protein>
    <recommendedName>
        <fullName evidence="4">Glucosamine-6-phosphate deaminase</fullName>
        <ecNumber evidence="3">3.5.99.6</ecNumber>
    </recommendedName>
    <alternativeName>
        <fullName evidence="8">Glucosamine-6-phosphate isomerase</fullName>
    </alternativeName>
</protein>
<dbReference type="EC" id="3.5.99.6" evidence="3"/>
<organism evidence="11 12">
    <name type="scientific">Bifiguratus adelaidae</name>
    <dbReference type="NCBI Taxonomy" id="1938954"/>
    <lineage>
        <taxon>Eukaryota</taxon>
        <taxon>Fungi</taxon>
        <taxon>Fungi incertae sedis</taxon>
        <taxon>Mucoromycota</taxon>
        <taxon>Mucoromycotina</taxon>
        <taxon>Endogonomycetes</taxon>
        <taxon>Endogonales</taxon>
        <taxon>Endogonales incertae sedis</taxon>
        <taxon>Bifiguratus</taxon>
    </lineage>
</organism>
<dbReference type="Gene3D" id="3.40.50.1360">
    <property type="match status" value="1"/>
</dbReference>
<dbReference type="GO" id="GO:0006043">
    <property type="term" value="P:glucosamine catabolic process"/>
    <property type="evidence" value="ECO:0007669"/>
    <property type="project" value="TreeGrafter"/>
</dbReference>
<evidence type="ECO:0000256" key="7">
    <source>
        <dbReference type="ARBA" id="ARBA00049961"/>
    </source>
</evidence>
<dbReference type="SUPFAM" id="SSF100950">
    <property type="entry name" value="NagB/RpiA/CoA transferase-like"/>
    <property type="match status" value="1"/>
</dbReference>
<name>A0A261Y0B8_9FUNG</name>
<feature type="compositionally biased region" description="Acidic residues" evidence="9">
    <location>
        <begin position="347"/>
        <end position="366"/>
    </location>
</feature>
<comment type="caution">
    <text evidence="11">The sequence shown here is derived from an EMBL/GenBank/DDBJ whole genome shotgun (WGS) entry which is preliminary data.</text>
</comment>
<evidence type="ECO:0000259" key="10">
    <source>
        <dbReference type="Pfam" id="PF01182"/>
    </source>
</evidence>
<dbReference type="SUPFAM" id="SSF50978">
    <property type="entry name" value="WD40 repeat-like"/>
    <property type="match status" value="1"/>
</dbReference>
<evidence type="ECO:0000256" key="9">
    <source>
        <dbReference type="SAM" id="MobiDB-lite"/>
    </source>
</evidence>
<evidence type="ECO:0000256" key="6">
    <source>
        <dbReference type="ARBA" id="ARBA00023277"/>
    </source>
</evidence>
<dbReference type="GO" id="GO:0042802">
    <property type="term" value="F:identical protein binding"/>
    <property type="evidence" value="ECO:0007669"/>
    <property type="project" value="TreeGrafter"/>
</dbReference>
<keyword evidence="12" id="KW-1185">Reference proteome</keyword>
<sequence length="1226" mass="138702">MRLIIRPNYDTVSEYMAQYIKERINQFKPTSDRPFVLGLPTGSSPIGTYKKLVEYFQAGQISFKNVITFNMDEYVGLPRDHPESYHSFMWNNFFRHVDIQPENVHILNGNARDLDEECRLFEEKIKQVGGIELFLGGKCIGPDGHIAFNEPGSSLASKTRVKTLAYETIIANARFFEGDINKVPKLALTVGVQTVMDAREVAVLITGAHKAIALAKCIEEGVNHMWTVSAIQLHPKSLIVCDEDATLELHTVKYFKSIEHVQNSLVGKENVGLQGGIKSIKADAFHNNGVEKVPGSMTSNLPGPYDTRHRNLPPKFVAFSRGSRMSSHGEEVDEHASGSQSQRLDEEANFEEDENLSNEELDDSTDDDIHLTEPIIVQNADGQLVFARPGEAPVPLFDHHLILSDEFDEAYDPDLMDLFVDFDPPRTLVRRRHRADSSASELSETDANIGEYLPPNEVVPPIDVHDDESDDEDFETDSQRLTFWIKELRDRIAAQQFPDSSQPITNMWKHPFYKSDKGHPLRFPWSPTTSNHPQCANAISIRKSKFGTFNQFLTLSGYFVEAHPVIPLANGSFQLLRDTANLRHRTAPVNDRPIDRFQDSNVPVGTNYQRYSTDADVLRSDRNAFMRMRERPICMTQDFGYLVVGGSEGTISVHCRMGSCANNWQDDNGSTALCSLKIVPRDGGDPPIANSVQLVRFAGVRRSTTVANDADMDDSNDDEIDLSTSDHYLFVALNEEGILVFRLPPHSRCAKYQSQETAKAKATDQEPAEPIYLRLAAQVERAKPTEPKRFGSLMFVEHCRDFFGEPINDCKVAPNGRFMISVCDRPFIYLSRLRRPIQHSGADTTPIIQQTKRHKIPDKYLKGLWTNSYQVSELPGDRVLAGDENDIFRRSRVPLSPSSFRSQYISWNASSTLFAHTSDTHPLVLVWSVVEENDQEVKVECVRSIDAAGTTYAITFHPFAEGVFAFTNRYGYFHTVDLSQGTLVTSTVNCDMPKDGKAESEPLLAVQVQVIRNDLTYISHPSFHPRHEITMVSYSDFFPKGYPYGAYSVYEDELASEDSSDDDYEEDDDDDDRTHTSEDSSSHPNRQRSIIRILSRLNGLAWTSDGRNLLVASAARVLLYRCTSQLLPARSLYQICMDEIRATMDKAFISRDTTFDPRSSECQDQMTRKRKRRSDGMNEIQGSLALRQFLENWPLGAQHWLSPKHLLGLPDHIQQRISNYFYDDSH</sequence>
<feature type="region of interest" description="Disordered" evidence="9">
    <location>
        <begin position="1056"/>
        <end position="1087"/>
    </location>
</feature>
<accession>A0A261Y0B8</accession>
<dbReference type="GO" id="GO:0005829">
    <property type="term" value="C:cytosol"/>
    <property type="evidence" value="ECO:0007669"/>
    <property type="project" value="UniProtKB-ARBA"/>
</dbReference>
<comment type="catalytic activity">
    <reaction evidence="1">
        <text>alpha-D-glucosamine 6-phosphate + H2O = beta-D-fructose 6-phosphate + NH4(+)</text>
        <dbReference type="Rhea" id="RHEA:12172"/>
        <dbReference type="ChEBI" id="CHEBI:15377"/>
        <dbReference type="ChEBI" id="CHEBI:28938"/>
        <dbReference type="ChEBI" id="CHEBI:57634"/>
        <dbReference type="ChEBI" id="CHEBI:75989"/>
        <dbReference type="EC" id="3.5.99.6"/>
    </reaction>
</comment>
<feature type="compositionally biased region" description="Acidic residues" evidence="9">
    <location>
        <begin position="1056"/>
        <end position="1071"/>
    </location>
</feature>
<dbReference type="EMBL" id="MVBO01000056">
    <property type="protein sequence ID" value="OZJ04057.1"/>
    <property type="molecule type" value="Genomic_DNA"/>
</dbReference>
<dbReference type="PANTHER" id="PTHR11280">
    <property type="entry name" value="GLUCOSAMINE-6-PHOSPHATE ISOMERASE"/>
    <property type="match status" value="1"/>
</dbReference>
<comment type="function">
    <text evidence="7">Catalyzes the reversible conversion of alpha-D-glucosamine 6-phosphate (GlcN-6P) into beta-D-fructose 6-phosphate (Fru-6P) and ammonium ion, a regulatory reaction step in de novo uridine diphosphate-N-acetyl-alpha-D-glucosamine (UDP-GlcNAc) biosynthesis via hexosamine pathway.</text>
</comment>
<reference evidence="11 12" key="1">
    <citation type="journal article" date="2017" name="Mycologia">
        <title>Bifiguratus adelaidae, gen. et sp. nov., a new member of Mucoromycotina in endophytic and soil-dwelling habitats.</title>
        <authorList>
            <person name="Torres-Cruz T.J."/>
            <person name="Billingsley Tobias T.L."/>
            <person name="Almatruk M."/>
            <person name="Hesse C."/>
            <person name="Kuske C.R."/>
            <person name="Desiro A."/>
            <person name="Benucci G.M."/>
            <person name="Bonito G."/>
            <person name="Stajich J.E."/>
            <person name="Dunlap C."/>
            <person name="Arnold A.E."/>
            <person name="Porras-Alfaro A."/>
        </authorList>
    </citation>
    <scope>NUCLEOTIDE SEQUENCE [LARGE SCALE GENOMIC DNA]</scope>
    <source>
        <strain evidence="11 12">AZ0501</strain>
    </source>
</reference>
<proteinExistence type="inferred from homology"/>
<evidence type="ECO:0000256" key="3">
    <source>
        <dbReference type="ARBA" id="ARBA00012680"/>
    </source>
</evidence>
<feature type="compositionally biased region" description="Basic and acidic residues" evidence="9">
    <location>
        <begin position="1072"/>
        <end position="1081"/>
    </location>
</feature>
<dbReference type="PANTHER" id="PTHR11280:SF5">
    <property type="entry name" value="GLUCOSAMINE-6-PHOSPHATE ISOMERASE"/>
    <property type="match status" value="1"/>
</dbReference>
<keyword evidence="5" id="KW-0378">Hydrolase</keyword>
<evidence type="ECO:0000256" key="4">
    <source>
        <dbReference type="ARBA" id="ARBA00017067"/>
    </source>
</evidence>
<gene>
    <name evidence="11" type="ORF">BZG36_03580</name>
</gene>
<feature type="region of interest" description="Disordered" evidence="9">
    <location>
        <begin position="323"/>
        <end position="366"/>
    </location>
</feature>
<evidence type="ECO:0000256" key="2">
    <source>
        <dbReference type="ARBA" id="ARBA00005526"/>
    </source>
</evidence>